<protein>
    <submittedName>
        <fullName evidence="10">Uncharacterized protein</fullName>
    </submittedName>
</protein>
<comment type="subcellular location">
    <subcellularLocation>
        <location evidence="2">Plastid</location>
        <location evidence="2">Chloroplast</location>
    </subcellularLocation>
</comment>
<feature type="binding site" evidence="8">
    <location>
        <position position="174"/>
    </location>
    <ligand>
        <name>chlorophyll a</name>
        <dbReference type="ChEBI" id="CHEBI:58416"/>
        <label>1</label>
    </ligand>
</feature>
<comment type="function">
    <text evidence="1">The light-harvesting complex (LHC) functions as a light receptor, it captures and delivers excitation energy to photosystems with which it is closely associated. Energy is transferred from the carotenoid and chlorophyll C (or B) to chlorophyll A and the photosynthetic reaction centers where it is used to synthesize ATP and reducing power.</text>
</comment>
<dbReference type="InterPro" id="IPR022796">
    <property type="entry name" value="Chloroa_b-bind"/>
</dbReference>
<evidence type="ECO:0000256" key="7">
    <source>
        <dbReference type="ARBA" id="ARBA00023243"/>
    </source>
</evidence>
<keyword evidence="7" id="KW-0437">Light-harvesting polypeptide</keyword>
<dbReference type="GO" id="GO:0009507">
    <property type="term" value="C:chloroplast"/>
    <property type="evidence" value="ECO:0007669"/>
    <property type="project" value="UniProtKB-SubCell"/>
</dbReference>
<dbReference type="GO" id="GO:0016168">
    <property type="term" value="F:chlorophyll binding"/>
    <property type="evidence" value="ECO:0007669"/>
    <property type="project" value="UniProtKB-KW"/>
</dbReference>
<keyword evidence="4" id="KW-0150">Chloroplast</keyword>
<reference evidence="10" key="1">
    <citation type="submission" date="2021-01" db="EMBL/GenBank/DDBJ databases">
        <authorList>
            <person name="Corre E."/>
            <person name="Pelletier E."/>
            <person name="Niang G."/>
            <person name="Scheremetjew M."/>
            <person name="Finn R."/>
            <person name="Kale V."/>
            <person name="Holt S."/>
            <person name="Cochrane G."/>
            <person name="Meng A."/>
            <person name="Brown T."/>
            <person name="Cohen L."/>
        </authorList>
    </citation>
    <scope>NUCLEOTIDE SEQUENCE</scope>
    <source>
        <strain evidence="10">B650</strain>
    </source>
</reference>
<dbReference type="GO" id="GO:0009765">
    <property type="term" value="P:photosynthesis, light harvesting"/>
    <property type="evidence" value="ECO:0007669"/>
    <property type="project" value="InterPro"/>
</dbReference>
<feature type="binding site" description="axial binding residue" evidence="8">
    <location>
        <position position="80"/>
    </location>
    <ligand>
        <name>chlorophyll b</name>
        <dbReference type="ChEBI" id="CHEBI:61721"/>
        <label>1</label>
    </ligand>
    <ligandPart>
        <name>Mg</name>
        <dbReference type="ChEBI" id="CHEBI:25107"/>
    </ligandPart>
</feature>
<evidence type="ECO:0000256" key="1">
    <source>
        <dbReference type="ARBA" id="ARBA00004022"/>
    </source>
</evidence>
<evidence type="ECO:0000256" key="8">
    <source>
        <dbReference type="PIRSR" id="PIRSR601344-1"/>
    </source>
</evidence>
<organism evidence="10">
    <name type="scientific">Leptocylindrus danicus</name>
    <dbReference type="NCBI Taxonomy" id="163516"/>
    <lineage>
        <taxon>Eukaryota</taxon>
        <taxon>Sar</taxon>
        <taxon>Stramenopiles</taxon>
        <taxon>Ochrophyta</taxon>
        <taxon>Bacillariophyta</taxon>
        <taxon>Coscinodiscophyceae</taxon>
        <taxon>Chaetocerotophycidae</taxon>
        <taxon>Leptocylindrales</taxon>
        <taxon>Leptocylindraceae</taxon>
        <taxon>Leptocylindrus</taxon>
    </lineage>
</organism>
<comment type="similarity">
    <text evidence="3">Belongs to the fucoxanthin chlorophyll protein family.</text>
</comment>
<dbReference type="GO" id="GO:0030076">
    <property type="term" value="C:light-harvesting complex"/>
    <property type="evidence" value="ECO:0007669"/>
    <property type="project" value="UniProtKB-KW"/>
</dbReference>
<feature type="binding site" evidence="8">
    <location>
        <position position="186"/>
    </location>
    <ligand>
        <name>chlorophyll a</name>
        <dbReference type="ChEBI" id="CHEBI:58416"/>
        <label>1</label>
    </ligand>
</feature>
<feature type="binding site" evidence="8">
    <location>
        <position position="75"/>
    </location>
    <ligand>
        <name>chlorophyll a</name>
        <dbReference type="ChEBI" id="CHEBI:58416"/>
        <label>1</label>
    </ligand>
</feature>
<keyword evidence="5" id="KW-0602">Photosynthesis</keyword>
<feature type="binding site" evidence="8">
    <location>
        <position position="78"/>
    </location>
    <ligand>
        <name>chlorophyll a</name>
        <dbReference type="ChEBI" id="CHEBI:58416"/>
        <label>1</label>
    </ligand>
</feature>
<keyword evidence="9" id="KW-0732">Signal</keyword>
<name>A0A7S2KFA5_9STRA</name>
<dbReference type="GO" id="GO:0016020">
    <property type="term" value="C:membrane"/>
    <property type="evidence" value="ECO:0007669"/>
    <property type="project" value="InterPro"/>
</dbReference>
<gene>
    <name evidence="10" type="ORF">LDAN0321_LOCUS8784</name>
</gene>
<dbReference type="PANTHER" id="PTHR21649">
    <property type="entry name" value="CHLOROPHYLL A/B BINDING PROTEIN"/>
    <property type="match status" value="1"/>
</dbReference>
<dbReference type="InterPro" id="IPR001344">
    <property type="entry name" value="Chloro_AB-bd_pln"/>
</dbReference>
<proteinExistence type="inferred from homology"/>
<dbReference type="EMBL" id="HBGY01013616">
    <property type="protein sequence ID" value="CAD9575287.1"/>
    <property type="molecule type" value="Transcribed_RNA"/>
</dbReference>
<evidence type="ECO:0000256" key="3">
    <source>
        <dbReference type="ARBA" id="ARBA00005933"/>
    </source>
</evidence>
<evidence type="ECO:0000256" key="6">
    <source>
        <dbReference type="ARBA" id="ARBA00022640"/>
    </source>
</evidence>
<evidence type="ECO:0000256" key="9">
    <source>
        <dbReference type="SAM" id="SignalP"/>
    </source>
</evidence>
<feature type="signal peptide" evidence="9">
    <location>
        <begin position="1"/>
        <end position="17"/>
    </location>
</feature>
<evidence type="ECO:0000313" key="10">
    <source>
        <dbReference type="EMBL" id="CAD9575287.1"/>
    </source>
</evidence>
<keyword evidence="8" id="KW-0157">Chromophore</keyword>
<evidence type="ECO:0000256" key="5">
    <source>
        <dbReference type="ARBA" id="ARBA00022531"/>
    </source>
</evidence>
<feature type="chain" id="PRO_5031426592" evidence="9">
    <location>
        <begin position="18"/>
        <end position="196"/>
    </location>
</feature>
<feature type="binding site" description="axial binding residue" evidence="8">
    <location>
        <position position="102"/>
    </location>
    <ligand>
        <name>chlorophyll a</name>
        <dbReference type="ChEBI" id="CHEBI:58416"/>
        <label>1</label>
    </ligand>
    <ligandPart>
        <name>Mg</name>
        <dbReference type="ChEBI" id="CHEBI:25107"/>
    </ligandPart>
</feature>
<evidence type="ECO:0000256" key="4">
    <source>
        <dbReference type="ARBA" id="ARBA00022528"/>
    </source>
</evidence>
<dbReference type="Pfam" id="PF00504">
    <property type="entry name" value="Chloroa_b-bind"/>
    <property type="match status" value="1"/>
</dbReference>
<keyword evidence="8" id="KW-0148">Chlorophyll</keyword>
<dbReference type="AlphaFoldDB" id="A0A7S2KFA5"/>
<feature type="binding site" evidence="8">
    <location>
        <position position="169"/>
    </location>
    <ligand>
        <name>chlorophyll a</name>
        <dbReference type="ChEBI" id="CHEBI:58416"/>
        <label>1</label>
    </ligand>
</feature>
<evidence type="ECO:0000256" key="2">
    <source>
        <dbReference type="ARBA" id="ARBA00004229"/>
    </source>
</evidence>
<accession>A0A7S2KFA5</accession>
<sequence>MAFRSLCVAALLAVAGAFAPVSKPSKAVGLNAMSKSLPFLEVPEKLDGTMAGDVGFDPMGLSEIQADLKYARWAELKHGRIAMLAITGMVFQEYGPHLPGAQFTATDPFEAISKVGFAGNMQILLTIGVIELANFNKYYGEGEPGDIGWTGGLLAGKTDAEIMKAKEQEITHCRLAMIAITGATVQTLIFHQPLLG</sequence>
<dbReference type="SUPFAM" id="SSF103511">
    <property type="entry name" value="Chlorophyll a-b binding protein"/>
    <property type="match status" value="1"/>
</dbReference>
<feature type="binding site" evidence="8">
    <location>
        <position position="62"/>
    </location>
    <ligand>
        <name>chlorophyll a</name>
        <dbReference type="ChEBI" id="CHEBI:58416"/>
        <label>1</label>
    </ligand>
</feature>
<dbReference type="Gene3D" id="1.10.3460.10">
    <property type="entry name" value="Chlorophyll a/b binding protein domain"/>
    <property type="match status" value="1"/>
</dbReference>
<keyword evidence="6" id="KW-0934">Plastid</keyword>